<feature type="compositionally biased region" description="Basic and acidic residues" evidence="1">
    <location>
        <begin position="1"/>
        <end position="17"/>
    </location>
</feature>
<organism evidence="2">
    <name type="scientific">Cyprideis torosa</name>
    <dbReference type="NCBI Taxonomy" id="163714"/>
    <lineage>
        <taxon>Eukaryota</taxon>
        <taxon>Metazoa</taxon>
        <taxon>Ecdysozoa</taxon>
        <taxon>Arthropoda</taxon>
        <taxon>Crustacea</taxon>
        <taxon>Oligostraca</taxon>
        <taxon>Ostracoda</taxon>
        <taxon>Podocopa</taxon>
        <taxon>Podocopida</taxon>
        <taxon>Cytherocopina</taxon>
        <taxon>Cytheroidea</taxon>
        <taxon>Cytherideidae</taxon>
        <taxon>Cyprideis</taxon>
    </lineage>
</organism>
<gene>
    <name evidence="2" type="ORF">CTOB1V02_LOCUS12699</name>
</gene>
<sequence length="130" mass="14892">MNDLREAYMKEHPEFKDKKQRRPPYFNPSWETDLIVRDDLLAVARTTEKEADWKIYTLVRDALKLQIETAKMEWIGRHPEEDISKIEADMALAEEDEEQEMKGDVANGGAQGPPAPVPAPQIKQETGGEK</sequence>
<evidence type="ECO:0000256" key="1">
    <source>
        <dbReference type="SAM" id="MobiDB-lite"/>
    </source>
</evidence>
<protein>
    <submittedName>
        <fullName evidence="2">Uncharacterized protein</fullName>
    </submittedName>
</protein>
<proteinExistence type="predicted"/>
<dbReference type="AlphaFoldDB" id="A0A7R8ZWU0"/>
<name>A0A7R8ZWU0_9CRUS</name>
<dbReference type="EMBL" id="OB670281">
    <property type="protein sequence ID" value="CAD7234883.1"/>
    <property type="molecule type" value="Genomic_DNA"/>
</dbReference>
<reference evidence="2" key="1">
    <citation type="submission" date="2020-11" db="EMBL/GenBank/DDBJ databases">
        <authorList>
            <person name="Tran Van P."/>
        </authorList>
    </citation>
    <scope>NUCLEOTIDE SEQUENCE</scope>
</reference>
<feature type="region of interest" description="Disordered" evidence="1">
    <location>
        <begin position="1"/>
        <end position="27"/>
    </location>
</feature>
<accession>A0A7R8ZWU0</accession>
<dbReference type="OrthoDB" id="273070at2759"/>
<feature type="region of interest" description="Disordered" evidence="1">
    <location>
        <begin position="94"/>
        <end position="130"/>
    </location>
</feature>
<evidence type="ECO:0000313" key="2">
    <source>
        <dbReference type="EMBL" id="CAD7234883.1"/>
    </source>
</evidence>